<dbReference type="EMBL" id="BDSP01000149">
    <property type="protein sequence ID" value="GAX20525.1"/>
    <property type="molecule type" value="Genomic_DNA"/>
</dbReference>
<gene>
    <name evidence="2" type="ORF">FisN_24Hh222</name>
</gene>
<feature type="chain" id="PRO_5012645043" evidence="1">
    <location>
        <begin position="20"/>
        <end position="416"/>
    </location>
</feature>
<dbReference type="OrthoDB" id="197504at2759"/>
<feature type="signal peptide" evidence="1">
    <location>
        <begin position="1"/>
        <end position="19"/>
    </location>
</feature>
<dbReference type="AlphaFoldDB" id="A0A1Z5K2S3"/>
<dbReference type="Proteomes" id="UP000198406">
    <property type="component" value="Unassembled WGS sequence"/>
</dbReference>
<keyword evidence="1" id="KW-0732">Signal</keyword>
<comment type="caution">
    <text evidence="2">The sequence shown here is derived from an EMBL/GenBank/DDBJ whole genome shotgun (WGS) entry which is preliminary data.</text>
</comment>
<dbReference type="Pfam" id="PF10184">
    <property type="entry name" value="DUF2358"/>
    <property type="match status" value="1"/>
</dbReference>
<reference evidence="2 3" key="1">
    <citation type="journal article" date="2015" name="Plant Cell">
        <title>Oil accumulation by the oleaginous diatom Fistulifera solaris as revealed by the genome and transcriptome.</title>
        <authorList>
            <person name="Tanaka T."/>
            <person name="Maeda Y."/>
            <person name="Veluchamy A."/>
            <person name="Tanaka M."/>
            <person name="Abida H."/>
            <person name="Marechal E."/>
            <person name="Bowler C."/>
            <person name="Muto M."/>
            <person name="Sunaga Y."/>
            <person name="Tanaka M."/>
            <person name="Yoshino T."/>
            <person name="Taniguchi T."/>
            <person name="Fukuda Y."/>
            <person name="Nemoto M."/>
            <person name="Matsumoto M."/>
            <person name="Wong P.S."/>
            <person name="Aburatani S."/>
            <person name="Fujibuchi W."/>
        </authorList>
    </citation>
    <scope>NUCLEOTIDE SEQUENCE [LARGE SCALE GENOMIC DNA]</scope>
    <source>
        <strain evidence="2 3">JPCC DA0580</strain>
    </source>
</reference>
<evidence type="ECO:0000256" key="1">
    <source>
        <dbReference type="SAM" id="SignalP"/>
    </source>
</evidence>
<keyword evidence="3" id="KW-1185">Reference proteome</keyword>
<name>A0A1Z5K2S3_FISSO</name>
<sequence>MRIIVILQFLFQLRHPAVAWVSSPRIVPTSLALSVQKRSSVADETKLDDEDNIIPIEGAQFFGGNKQKEEFFDPVAEDQAELETRQYYDRFADTRAFPDATATAVARSLQQQINRVLYQEEQSQVTEFTYKPSMEWETSFPVKEANPLMELKNALAFYEHVDVAITSAKSINSNTIEVRWEIAVAWPIFWEPRLLFTGQSILSMDGNTITRQVDTLDEKDLLFSVAKQIFPRFWDIYHIGMTPSAELSPRFPQFGLLRSYNLYELPARLYLQPTQLDTGKRIDNTAAMIPNHAFTCIIKTIGPQKQRYVPTTPVEVKLISQGDGLQIQWQIPLAVEFTSQATLALPDADEEAEVSLNPACGYEWKESRKVATVPYGGSPQDEEIANLRKQLYNQVIKDGLKPPVWGWEFTIGDLHL</sequence>
<organism evidence="2 3">
    <name type="scientific">Fistulifera solaris</name>
    <name type="common">Oleaginous diatom</name>
    <dbReference type="NCBI Taxonomy" id="1519565"/>
    <lineage>
        <taxon>Eukaryota</taxon>
        <taxon>Sar</taxon>
        <taxon>Stramenopiles</taxon>
        <taxon>Ochrophyta</taxon>
        <taxon>Bacillariophyta</taxon>
        <taxon>Bacillariophyceae</taxon>
        <taxon>Bacillariophycidae</taxon>
        <taxon>Naviculales</taxon>
        <taxon>Naviculaceae</taxon>
        <taxon>Fistulifera</taxon>
    </lineage>
</organism>
<dbReference type="InterPro" id="IPR018790">
    <property type="entry name" value="DUF2358"/>
</dbReference>
<protein>
    <submittedName>
        <fullName evidence="2">Uncharacterized protein</fullName>
    </submittedName>
</protein>
<evidence type="ECO:0000313" key="3">
    <source>
        <dbReference type="Proteomes" id="UP000198406"/>
    </source>
</evidence>
<dbReference type="InParanoid" id="A0A1Z5K2S3"/>
<accession>A0A1Z5K2S3</accession>
<evidence type="ECO:0000313" key="2">
    <source>
        <dbReference type="EMBL" id="GAX20525.1"/>
    </source>
</evidence>
<proteinExistence type="predicted"/>